<dbReference type="InterPro" id="IPR013525">
    <property type="entry name" value="ABC2_TM"/>
</dbReference>
<keyword evidence="4" id="KW-1003">Cell membrane</keyword>
<dbReference type="GO" id="GO:0015920">
    <property type="term" value="P:lipopolysaccharide transport"/>
    <property type="evidence" value="ECO:0007669"/>
    <property type="project" value="TreeGrafter"/>
</dbReference>
<keyword evidence="3" id="KW-0813">Transport</keyword>
<dbReference type="AlphaFoldDB" id="A0A844ZUQ0"/>
<dbReference type="PRINTS" id="PR00164">
    <property type="entry name" value="ABC2TRNSPORT"/>
</dbReference>
<dbReference type="GO" id="GO:0140359">
    <property type="term" value="F:ABC-type transporter activity"/>
    <property type="evidence" value="ECO:0007669"/>
    <property type="project" value="InterPro"/>
</dbReference>
<evidence type="ECO:0000256" key="9">
    <source>
        <dbReference type="ARBA" id="ARBA00023136"/>
    </source>
</evidence>
<keyword evidence="13" id="KW-1185">Reference proteome</keyword>
<feature type="transmembrane region" description="Helical" evidence="10">
    <location>
        <begin position="242"/>
        <end position="261"/>
    </location>
</feature>
<dbReference type="InterPro" id="IPR000412">
    <property type="entry name" value="ABC_2_transport"/>
</dbReference>
<feature type="transmembrane region" description="Helical" evidence="10">
    <location>
        <begin position="159"/>
        <end position="179"/>
    </location>
</feature>
<keyword evidence="7 10" id="KW-1133">Transmembrane helix</keyword>
<evidence type="ECO:0000259" key="11">
    <source>
        <dbReference type="Pfam" id="PF01061"/>
    </source>
</evidence>
<evidence type="ECO:0000256" key="2">
    <source>
        <dbReference type="ARBA" id="ARBA00007783"/>
    </source>
</evidence>
<feature type="transmembrane region" description="Helical" evidence="10">
    <location>
        <begin position="191"/>
        <end position="212"/>
    </location>
</feature>
<evidence type="ECO:0000256" key="6">
    <source>
        <dbReference type="ARBA" id="ARBA00022692"/>
    </source>
</evidence>
<evidence type="ECO:0000256" key="1">
    <source>
        <dbReference type="ARBA" id="ARBA00004651"/>
    </source>
</evidence>
<name>A0A844ZUQ0_9SPHN</name>
<keyword evidence="8" id="KW-0625">Polysaccharide transport</keyword>
<evidence type="ECO:0000256" key="5">
    <source>
        <dbReference type="ARBA" id="ARBA00022597"/>
    </source>
</evidence>
<dbReference type="OrthoDB" id="8479094at2"/>
<evidence type="ECO:0000256" key="8">
    <source>
        <dbReference type="ARBA" id="ARBA00023047"/>
    </source>
</evidence>
<evidence type="ECO:0000313" key="12">
    <source>
        <dbReference type="EMBL" id="MXO90860.1"/>
    </source>
</evidence>
<comment type="caution">
    <text evidence="12">The sequence shown here is derived from an EMBL/GenBank/DDBJ whole genome shotgun (WGS) entry which is preliminary data.</text>
</comment>
<dbReference type="EMBL" id="WTYX01000001">
    <property type="protein sequence ID" value="MXO90860.1"/>
    <property type="molecule type" value="Genomic_DNA"/>
</dbReference>
<dbReference type="Pfam" id="PF01061">
    <property type="entry name" value="ABC2_membrane"/>
    <property type="match status" value="1"/>
</dbReference>
<keyword evidence="5" id="KW-0762">Sugar transport</keyword>
<dbReference type="GO" id="GO:0015774">
    <property type="term" value="P:polysaccharide transport"/>
    <property type="evidence" value="ECO:0007669"/>
    <property type="project" value="UniProtKB-KW"/>
</dbReference>
<comment type="similarity">
    <text evidence="2">Belongs to the ABC-2 integral membrane protein family.</text>
</comment>
<organism evidence="12 13">
    <name type="scientific">Pontixanthobacter aquaemixtae</name>
    <dbReference type="NCBI Taxonomy" id="1958940"/>
    <lineage>
        <taxon>Bacteria</taxon>
        <taxon>Pseudomonadati</taxon>
        <taxon>Pseudomonadota</taxon>
        <taxon>Alphaproteobacteria</taxon>
        <taxon>Sphingomonadales</taxon>
        <taxon>Erythrobacteraceae</taxon>
        <taxon>Pontixanthobacter</taxon>
    </lineage>
</organism>
<dbReference type="PANTHER" id="PTHR30413">
    <property type="entry name" value="INNER MEMBRANE TRANSPORT PERMEASE"/>
    <property type="match status" value="1"/>
</dbReference>
<evidence type="ECO:0000256" key="10">
    <source>
        <dbReference type="SAM" id="Phobius"/>
    </source>
</evidence>
<keyword evidence="9 10" id="KW-0472">Membrane</keyword>
<feature type="transmembrane region" description="Helical" evidence="10">
    <location>
        <begin position="72"/>
        <end position="90"/>
    </location>
</feature>
<feature type="domain" description="ABC-2 type transporter transmembrane" evidence="11">
    <location>
        <begin position="26"/>
        <end position="231"/>
    </location>
</feature>
<evidence type="ECO:0000256" key="7">
    <source>
        <dbReference type="ARBA" id="ARBA00022989"/>
    </source>
</evidence>
<dbReference type="RefSeq" id="WP_160604447.1">
    <property type="nucleotide sequence ID" value="NZ_WTYX01000001.1"/>
</dbReference>
<dbReference type="Proteomes" id="UP000442714">
    <property type="component" value="Unassembled WGS sequence"/>
</dbReference>
<comment type="subcellular location">
    <subcellularLocation>
        <location evidence="1">Cell membrane</location>
        <topology evidence="1">Multi-pass membrane protein</topology>
    </subcellularLocation>
</comment>
<gene>
    <name evidence="12" type="ORF">GRI41_08510</name>
</gene>
<dbReference type="PANTHER" id="PTHR30413:SF10">
    <property type="entry name" value="CAPSULE POLYSACCHARIDE EXPORT INNER-MEMBRANE PROTEIN CTRC"/>
    <property type="match status" value="1"/>
</dbReference>
<proteinExistence type="inferred from homology"/>
<evidence type="ECO:0000313" key="13">
    <source>
        <dbReference type="Proteomes" id="UP000442714"/>
    </source>
</evidence>
<evidence type="ECO:0000256" key="4">
    <source>
        <dbReference type="ARBA" id="ARBA00022475"/>
    </source>
</evidence>
<protein>
    <submittedName>
        <fullName evidence="12">ABC transporter permease</fullName>
    </submittedName>
</protein>
<keyword evidence="6 10" id="KW-0812">Transmembrane</keyword>
<reference evidence="12 13" key="1">
    <citation type="submission" date="2019-12" db="EMBL/GenBank/DDBJ databases">
        <title>Genomic-based taxomic classification of the family Erythrobacteraceae.</title>
        <authorList>
            <person name="Xu L."/>
        </authorList>
    </citation>
    <scope>NUCLEOTIDE SEQUENCE [LARGE SCALE GENOMIC DNA]</scope>
    <source>
        <strain evidence="12 13">KCTC 52763</strain>
    </source>
</reference>
<dbReference type="GO" id="GO:0043190">
    <property type="term" value="C:ATP-binding cassette (ABC) transporter complex"/>
    <property type="evidence" value="ECO:0007669"/>
    <property type="project" value="InterPro"/>
</dbReference>
<sequence length="271" mass="29855">MASVPAKPEPANGSLIASLQVNRRIIGALLIREMLTRYGRHNIGFLWLFVEPMLFTLGVTVLWTATKSVHGSDLPIVAFALTGYSSVLLWRNMPGRCVGALWANLSLIYHRNIKVLDVYLARLLLEFGGATISFATLALAFTALGILELPEDFLKVAGGWMLLAWFGAALAVFLGALSHQSEVVDKLWHPTSYLLFPLSGAAFLVDALPRVAQEAVLYFPMVHGVELVREGWFGSLARAHYSIAYLTSFNLILTAIALMMVRWTANRVVPE</sequence>
<accession>A0A844ZUQ0</accession>
<feature type="transmembrane region" description="Helical" evidence="10">
    <location>
        <begin position="123"/>
        <end position="147"/>
    </location>
</feature>
<feature type="transmembrane region" description="Helical" evidence="10">
    <location>
        <begin position="44"/>
        <end position="66"/>
    </location>
</feature>
<evidence type="ECO:0000256" key="3">
    <source>
        <dbReference type="ARBA" id="ARBA00022448"/>
    </source>
</evidence>